<feature type="domain" description="Type I restriction modification DNA specificity" evidence="4">
    <location>
        <begin position="294"/>
        <end position="388"/>
    </location>
</feature>
<keyword evidence="3" id="KW-0238">DNA-binding</keyword>
<dbReference type="Gene3D" id="3.90.220.20">
    <property type="entry name" value="DNA methylase specificity domains"/>
    <property type="match status" value="2"/>
</dbReference>
<proteinExistence type="inferred from homology"/>
<evidence type="ECO:0000313" key="6">
    <source>
        <dbReference type="Proteomes" id="UP000436694"/>
    </source>
</evidence>
<sequence>MSAVQRTFPKSVQPGIPHLSATPVGWTKYRFGDLFDVVKRPLEMKDDAEYDLVTVKRSRGGIEHRGRMLGRKISVKTQFHIQEGDFLISKRQIVHGACGFVGQEFDGSIVSNEYSVLVPKQILHFDYLRYLVHSIYVQQTFFHSSIGVHIEKMIFKLEEWFKWPINLPPLAEQERVAKMFLATEGKITLLAKKKTALEDYKGGVMRRLFSRELRFANDDGSAFPDWDERKFGDVVVRVGDKFDPRKSDENPFLVELENIEGKTGRILGFSRLEGQRSLKTRFAIGDVLFGKLRPYLKKHAHPDFEGVCSSEIWVLRSEEISSLFLFYLVQADQFVRLANISAGSKMPRADWRVLADSEFEIPHPNEQRKIADFLSAIDAKITAVSAQISEMETFKKGLLQKIFV</sequence>
<reference evidence="5 6" key="1">
    <citation type="submission" date="2019-10" db="EMBL/GenBank/DDBJ databases">
        <title>Epibacterium sp. nov., isolated from seawater.</title>
        <authorList>
            <person name="Zhang X."/>
            <person name="Li N."/>
        </authorList>
    </citation>
    <scope>NUCLEOTIDE SEQUENCE [LARGE SCALE GENOMIC DNA]</scope>
    <source>
        <strain evidence="5 6">SM1969</strain>
    </source>
</reference>
<dbReference type="Pfam" id="PF01420">
    <property type="entry name" value="Methylase_S"/>
    <property type="match status" value="2"/>
</dbReference>
<organism evidence="5 6">
    <name type="scientific">Tritonibacter aquimaris</name>
    <dbReference type="NCBI Taxonomy" id="2663379"/>
    <lineage>
        <taxon>Bacteria</taxon>
        <taxon>Pseudomonadati</taxon>
        <taxon>Pseudomonadota</taxon>
        <taxon>Alphaproteobacteria</taxon>
        <taxon>Rhodobacterales</taxon>
        <taxon>Paracoccaceae</taxon>
        <taxon>Tritonibacter</taxon>
    </lineage>
</organism>
<gene>
    <name evidence="5" type="ORF">GG681_09070</name>
</gene>
<evidence type="ECO:0000256" key="1">
    <source>
        <dbReference type="ARBA" id="ARBA00010923"/>
    </source>
</evidence>
<dbReference type="GO" id="GO:0009307">
    <property type="term" value="P:DNA restriction-modification system"/>
    <property type="evidence" value="ECO:0007669"/>
    <property type="project" value="UniProtKB-KW"/>
</dbReference>
<dbReference type="InterPro" id="IPR000055">
    <property type="entry name" value="Restrct_endonuc_typeI_TRD"/>
</dbReference>
<evidence type="ECO:0000259" key="4">
    <source>
        <dbReference type="Pfam" id="PF01420"/>
    </source>
</evidence>
<dbReference type="InterPro" id="IPR052021">
    <property type="entry name" value="Type-I_RS_S_subunit"/>
</dbReference>
<dbReference type="AlphaFoldDB" id="A0A844AXX8"/>
<accession>A0A844AXX8</accession>
<dbReference type="PANTHER" id="PTHR30408:SF12">
    <property type="entry name" value="TYPE I RESTRICTION ENZYME MJAVIII SPECIFICITY SUBUNIT"/>
    <property type="match status" value="1"/>
</dbReference>
<comment type="similarity">
    <text evidence="1">Belongs to the type-I restriction system S methylase family.</text>
</comment>
<dbReference type="GO" id="GO:0003677">
    <property type="term" value="F:DNA binding"/>
    <property type="evidence" value="ECO:0007669"/>
    <property type="project" value="UniProtKB-KW"/>
</dbReference>
<dbReference type="InterPro" id="IPR044946">
    <property type="entry name" value="Restrct_endonuc_typeI_TRD_sf"/>
</dbReference>
<name>A0A844AXX8_9RHOB</name>
<dbReference type="Proteomes" id="UP000436694">
    <property type="component" value="Unassembled WGS sequence"/>
</dbReference>
<dbReference type="RefSeq" id="WP_153547321.1">
    <property type="nucleotide sequence ID" value="NZ_WIXK01000004.1"/>
</dbReference>
<keyword evidence="2" id="KW-0680">Restriction system</keyword>
<comment type="caution">
    <text evidence="5">The sequence shown here is derived from an EMBL/GenBank/DDBJ whole genome shotgun (WGS) entry which is preliminary data.</text>
</comment>
<evidence type="ECO:0000313" key="5">
    <source>
        <dbReference type="EMBL" id="MQY42792.1"/>
    </source>
</evidence>
<protein>
    <recommendedName>
        <fullName evidence="4">Type I restriction modification DNA specificity domain-containing protein</fullName>
    </recommendedName>
</protein>
<dbReference type="SUPFAM" id="SSF116734">
    <property type="entry name" value="DNA methylase specificity domain"/>
    <property type="match status" value="2"/>
</dbReference>
<dbReference type="PANTHER" id="PTHR30408">
    <property type="entry name" value="TYPE-1 RESTRICTION ENZYME ECOKI SPECIFICITY PROTEIN"/>
    <property type="match status" value="1"/>
</dbReference>
<dbReference type="EMBL" id="WIXK01000004">
    <property type="protein sequence ID" value="MQY42792.1"/>
    <property type="molecule type" value="Genomic_DNA"/>
</dbReference>
<keyword evidence="6" id="KW-1185">Reference proteome</keyword>
<feature type="domain" description="Type I restriction modification DNA specificity" evidence="4">
    <location>
        <begin position="23"/>
        <end position="198"/>
    </location>
</feature>
<evidence type="ECO:0000256" key="3">
    <source>
        <dbReference type="ARBA" id="ARBA00023125"/>
    </source>
</evidence>
<evidence type="ECO:0000256" key="2">
    <source>
        <dbReference type="ARBA" id="ARBA00022747"/>
    </source>
</evidence>